<dbReference type="OrthoDB" id="61481at2"/>
<evidence type="ECO:0000313" key="5">
    <source>
        <dbReference type="Proteomes" id="UP000249842"/>
    </source>
</evidence>
<dbReference type="NCBIfam" id="TIGR02964">
    <property type="entry name" value="xanthine_xdhC"/>
    <property type="match status" value="1"/>
</dbReference>
<proteinExistence type="predicted"/>
<reference evidence="5" key="1">
    <citation type="submission" date="2018-05" db="EMBL/GenBank/DDBJ databases">
        <authorList>
            <person name="Li X."/>
        </authorList>
    </citation>
    <scope>NUCLEOTIDE SEQUENCE [LARGE SCALE GENOMIC DNA]</scope>
    <source>
        <strain evidence="5">HKS-05</strain>
    </source>
</reference>
<feature type="region of interest" description="Disordered" evidence="1">
    <location>
        <begin position="126"/>
        <end position="149"/>
    </location>
</feature>
<protein>
    <submittedName>
        <fullName evidence="4">Xanthine dehydrogenase accessory protein XdhC</fullName>
    </submittedName>
</protein>
<keyword evidence="5" id="KW-1185">Reference proteome</keyword>
<accession>A0A328B6N1</accession>
<dbReference type="PANTHER" id="PTHR30388:SF6">
    <property type="entry name" value="XANTHINE DEHYDROGENASE SUBUNIT A-RELATED"/>
    <property type="match status" value="1"/>
</dbReference>
<dbReference type="InterPro" id="IPR014308">
    <property type="entry name" value="Xanthine_DH_XdhC"/>
</dbReference>
<dbReference type="PANTHER" id="PTHR30388">
    <property type="entry name" value="ALDEHYDE OXIDOREDUCTASE MOLYBDENUM COFACTOR ASSEMBLY PROTEIN"/>
    <property type="match status" value="1"/>
</dbReference>
<organism evidence="4 5">
    <name type="scientific">Phenylobacterium hankyongense</name>
    <dbReference type="NCBI Taxonomy" id="1813876"/>
    <lineage>
        <taxon>Bacteria</taxon>
        <taxon>Pseudomonadati</taxon>
        <taxon>Pseudomonadota</taxon>
        <taxon>Alphaproteobacteria</taxon>
        <taxon>Caulobacterales</taxon>
        <taxon>Caulobacteraceae</taxon>
        <taxon>Phenylobacterium</taxon>
    </lineage>
</organism>
<dbReference type="RefSeq" id="WP_111457970.1">
    <property type="nucleotide sequence ID" value="NZ_QFYP01000001.1"/>
</dbReference>
<evidence type="ECO:0000259" key="2">
    <source>
        <dbReference type="Pfam" id="PF02625"/>
    </source>
</evidence>
<feature type="domain" description="XdhC- CoxI" evidence="2">
    <location>
        <begin position="12"/>
        <end position="78"/>
    </location>
</feature>
<dbReference type="InterPro" id="IPR003777">
    <property type="entry name" value="XdhC_CoxI"/>
</dbReference>
<dbReference type="Gene3D" id="3.40.50.720">
    <property type="entry name" value="NAD(P)-binding Rossmann-like Domain"/>
    <property type="match status" value="1"/>
</dbReference>
<dbReference type="Pfam" id="PF13478">
    <property type="entry name" value="XdhC_C"/>
    <property type="match status" value="1"/>
</dbReference>
<evidence type="ECO:0000313" key="4">
    <source>
        <dbReference type="EMBL" id="RAK60678.1"/>
    </source>
</evidence>
<feature type="domain" description="XdhC Rossmann" evidence="3">
    <location>
        <begin position="168"/>
        <end position="310"/>
    </location>
</feature>
<dbReference type="AlphaFoldDB" id="A0A328B6N1"/>
<dbReference type="EMBL" id="QFYP01000001">
    <property type="protein sequence ID" value="RAK60678.1"/>
    <property type="molecule type" value="Genomic_DNA"/>
</dbReference>
<comment type="caution">
    <text evidence="4">The sequence shown here is derived from an EMBL/GenBank/DDBJ whole genome shotgun (WGS) entry which is preliminary data.</text>
</comment>
<dbReference type="InterPro" id="IPR052698">
    <property type="entry name" value="MoCofactor_Util/Proc"/>
</dbReference>
<evidence type="ECO:0000259" key="3">
    <source>
        <dbReference type="Pfam" id="PF13478"/>
    </source>
</evidence>
<gene>
    <name evidence="4" type="primary">xdhC</name>
    <name evidence="4" type="ORF">DJ021_13090</name>
</gene>
<sequence length="319" mass="34336">MSEWIANALAAVKRGERLAMVTVVGAQGSTPREIGARMLVWPDRFTGTIGGGSLERQGLDQARRLLGQSRRRHALQDYPLGPLLGQCCGGHVRLLVEQVDADSLAWLEPAAAACAAREPFRLQAEFEGEDMRRSIQPTSPDAPADGPRTPIPEVRRLSELMQPARPKLVIFGAGHVAQAVARAFAPLPFDLEWLASREDLRPEADGAHAELMSEDDLEACLEAAPAGALYAIFTHSHDLDYRLTRAALARGDFGYLGLIGSRTKRARFESRLKADGVTADQLARLTCPIGIPGLNSKAPAVIAVALAAELLQLTQDTAA</sequence>
<name>A0A328B6N1_9CAUL</name>
<evidence type="ECO:0000256" key="1">
    <source>
        <dbReference type="SAM" id="MobiDB-lite"/>
    </source>
</evidence>
<dbReference type="Proteomes" id="UP000249842">
    <property type="component" value="Unassembled WGS sequence"/>
</dbReference>
<dbReference type="InterPro" id="IPR027051">
    <property type="entry name" value="XdhC_Rossmann_dom"/>
</dbReference>
<dbReference type="Pfam" id="PF02625">
    <property type="entry name" value="XdhC_CoxI"/>
    <property type="match status" value="1"/>
</dbReference>